<keyword evidence="1" id="KW-0472">Membrane</keyword>
<name>Z9JW68_9MICO</name>
<protein>
    <submittedName>
        <fullName evidence="2">Uncharacterized protein</fullName>
    </submittedName>
</protein>
<dbReference type="HOGENOM" id="CLU_1881750_0_0_11"/>
<dbReference type="EMBL" id="JDYK01000003">
    <property type="protein sequence ID" value="EWS82449.1"/>
    <property type="molecule type" value="Genomic_DNA"/>
</dbReference>
<dbReference type="AlphaFoldDB" id="Z9JW68"/>
<sequence length="135" mass="14360">MLAGTAVLVVGGGAMGLAWGVWGVFVAVSALTVVGSTAPGLLLLPRSAVTQMLVMQVASCAMWFMLIGWGLVMLLYPEYTVGWRFPGKSGGGMRVEEVDDAWWIGWSVLGMGVFCAALIITVEILPSIRRARAEQ</sequence>
<evidence type="ECO:0000256" key="1">
    <source>
        <dbReference type="SAM" id="Phobius"/>
    </source>
</evidence>
<organism evidence="2 3">
    <name type="scientific">Brachybacterium phenoliresistens</name>
    <dbReference type="NCBI Taxonomy" id="396014"/>
    <lineage>
        <taxon>Bacteria</taxon>
        <taxon>Bacillati</taxon>
        <taxon>Actinomycetota</taxon>
        <taxon>Actinomycetes</taxon>
        <taxon>Micrococcales</taxon>
        <taxon>Dermabacteraceae</taxon>
        <taxon>Brachybacterium</taxon>
    </lineage>
</organism>
<keyword evidence="1" id="KW-0812">Transmembrane</keyword>
<dbReference type="PATRIC" id="fig|396014.3.peg.695"/>
<dbReference type="RefSeq" id="WP_038370693.1">
    <property type="nucleotide sequence ID" value="NZ_KK069989.1"/>
</dbReference>
<feature type="transmembrane region" description="Helical" evidence="1">
    <location>
        <begin position="103"/>
        <end position="125"/>
    </location>
</feature>
<gene>
    <name evidence="2" type="ORF">BF93_10920</name>
</gene>
<dbReference type="STRING" id="396014.BF93_10920"/>
<evidence type="ECO:0000313" key="3">
    <source>
        <dbReference type="Proteomes" id="UP000023067"/>
    </source>
</evidence>
<dbReference type="OrthoDB" id="5145190at2"/>
<feature type="transmembrane region" description="Helical" evidence="1">
    <location>
        <begin position="20"/>
        <end position="44"/>
    </location>
</feature>
<proteinExistence type="predicted"/>
<comment type="caution">
    <text evidence="2">The sequence shown here is derived from an EMBL/GenBank/DDBJ whole genome shotgun (WGS) entry which is preliminary data.</text>
</comment>
<keyword evidence="3" id="KW-1185">Reference proteome</keyword>
<keyword evidence="1" id="KW-1133">Transmembrane helix</keyword>
<dbReference type="Proteomes" id="UP000023067">
    <property type="component" value="Unassembled WGS sequence"/>
</dbReference>
<feature type="transmembrane region" description="Helical" evidence="1">
    <location>
        <begin position="53"/>
        <end position="76"/>
    </location>
</feature>
<reference evidence="2 3" key="1">
    <citation type="submission" date="2014-02" db="EMBL/GenBank/DDBJ databases">
        <title>Genome sequence of Brachybacterium phenoliresistens strain W13A50.</title>
        <authorList>
            <person name="Wang X."/>
        </authorList>
    </citation>
    <scope>NUCLEOTIDE SEQUENCE [LARGE SCALE GENOMIC DNA]</scope>
    <source>
        <strain evidence="2 3">W13A50</strain>
    </source>
</reference>
<evidence type="ECO:0000313" key="2">
    <source>
        <dbReference type="EMBL" id="EWS82449.1"/>
    </source>
</evidence>
<accession>Z9JW68</accession>